<comment type="caution">
    <text evidence="1">The sequence shown here is derived from an EMBL/GenBank/DDBJ whole genome shotgun (WGS) entry which is preliminary data.</text>
</comment>
<organism evidence="1 2">
    <name type="scientific">Solea senegalensis</name>
    <name type="common">Senegalese sole</name>
    <dbReference type="NCBI Taxonomy" id="28829"/>
    <lineage>
        <taxon>Eukaryota</taxon>
        <taxon>Metazoa</taxon>
        <taxon>Chordata</taxon>
        <taxon>Craniata</taxon>
        <taxon>Vertebrata</taxon>
        <taxon>Euteleostomi</taxon>
        <taxon>Actinopterygii</taxon>
        <taxon>Neopterygii</taxon>
        <taxon>Teleostei</taxon>
        <taxon>Neoteleostei</taxon>
        <taxon>Acanthomorphata</taxon>
        <taxon>Carangaria</taxon>
        <taxon>Pleuronectiformes</taxon>
        <taxon>Pleuronectoidei</taxon>
        <taxon>Soleidae</taxon>
        <taxon>Solea</taxon>
    </lineage>
</organism>
<keyword evidence="2" id="KW-1185">Reference proteome</keyword>
<dbReference type="Proteomes" id="UP000693946">
    <property type="component" value="Linkage Group LG3"/>
</dbReference>
<proteinExistence type="predicted"/>
<evidence type="ECO:0000313" key="1">
    <source>
        <dbReference type="EMBL" id="KAG7497622.1"/>
    </source>
</evidence>
<gene>
    <name evidence="1" type="ORF">JOB18_040912</name>
</gene>
<sequence>MAPSSSSHGDSPRIDFTVAIHSERSVTEAQSPSALNIRRVLSTYGYQPNYQQQLWLRWCATAVRKRALEETERDLLLRGNANTGTASALIGFKMSGAALTFLCSFQASRMTRSDGAGGSLPAGRRPRRWSSAEGPFFAFVPLGRLKTRGENRKCFQSDDTITFTCDVFILRNYFHVRTLRIVAHVTFALVDNNQDRSSVSGEQQPVYR</sequence>
<accession>A0AAV6QZU6</accession>
<dbReference type="AlphaFoldDB" id="A0AAV6QZU6"/>
<protein>
    <submittedName>
        <fullName evidence="1">Uncharacterized protein</fullName>
    </submittedName>
</protein>
<name>A0AAV6QZU6_SOLSE</name>
<reference evidence="1 2" key="1">
    <citation type="journal article" date="2021" name="Sci. Rep.">
        <title>Chromosome anchoring in Senegalese sole (Solea senegalensis) reveals sex-associated markers and genome rearrangements in flatfish.</title>
        <authorList>
            <person name="Guerrero-Cozar I."/>
            <person name="Gomez-Garrido J."/>
            <person name="Berbel C."/>
            <person name="Martinez-Blanch J.F."/>
            <person name="Alioto T."/>
            <person name="Claros M.G."/>
            <person name="Gagnaire P.A."/>
            <person name="Manchado M."/>
        </authorList>
    </citation>
    <scope>NUCLEOTIDE SEQUENCE [LARGE SCALE GENOMIC DNA]</scope>
    <source>
        <strain evidence="1">Sse05_10M</strain>
    </source>
</reference>
<evidence type="ECO:0000313" key="2">
    <source>
        <dbReference type="Proteomes" id="UP000693946"/>
    </source>
</evidence>
<dbReference type="EMBL" id="JAGKHQ010000015">
    <property type="protein sequence ID" value="KAG7497622.1"/>
    <property type="molecule type" value="Genomic_DNA"/>
</dbReference>